<comment type="caution">
    <text evidence="1">The sequence shown here is derived from an EMBL/GenBank/DDBJ whole genome shotgun (WGS) entry which is preliminary data.</text>
</comment>
<sequence>MKTRILTLITLFLIIAKSYSSVVIMNGLTHSYSGVSGDVITGEVVLINSSEEEQRVTFELNDIIFSCTKNRIFTSENTHSQSSIDWFKAELMDKTLRPKEKYIYRFTITIPKNQSLKGSFWSTLMVNVEKPIKEEALNAKVGLDTRIRYSVALLTDVNLQDEVNIDFKSIALNELTTNGKRELDVKVYNESEFIEGVKLTLEVYNDDGDKIFESETDRNMAFPGFCRDYKVDLTSLAIGEYECVLIAESREEFIGANITLTID</sequence>
<dbReference type="AlphaFoldDB" id="A0A0F9Y955"/>
<dbReference type="EMBL" id="LAZR01000036">
    <property type="protein sequence ID" value="KKO01179.1"/>
    <property type="molecule type" value="Genomic_DNA"/>
</dbReference>
<proteinExistence type="predicted"/>
<protein>
    <recommendedName>
        <fullName evidence="2">DUF3324 domain-containing protein</fullName>
    </recommendedName>
</protein>
<evidence type="ECO:0008006" key="2">
    <source>
        <dbReference type="Google" id="ProtNLM"/>
    </source>
</evidence>
<gene>
    <name evidence="1" type="ORF">LCGC14_0117660</name>
</gene>
<organism evidence="1">
    <name type="scientific">marine sediment metagenome</name>
    <dbReference type="NCBI Taxonomy" id="412755"/>
    <lineage>
        <taxon>unclassified sequences</taxon>
        <taxon>metagenomes</taxon>
        <taxon>ecological metagenomes</taxon>
    </lineage>
</organism>
<reference evidence="1" key="1">
    <citation type="journal article" date="2015" name="Nature">
        <title>Complex archaea that bridge the gap between prokaryotes and eukaryotes.</title>
        <authorList>
            <person name="Spang A."/>
            <person name="Saw J.H."/>
            <person name="Jorgensen S.L."/>
            <person name="Zaremba-Niedzwiedzka K."/>
            <person name="Martijn J."/>
            <person name="Lind A.E."/>
            <person name="van Eijk R."/>
            <person name="Schleper C."/>
            <person name="Guy L."/>
            <person name="Ettema T.J."/>
        </authorList>
    </citation>
    <scope>NUCLEOTIDE SEQUENCE</scope>
</reference>
<name>A0A0F9Y955_9ZZZZ</name>
<accession>A0A0F9Y955</accession>
<evidence type="ECO:0000313" key="1">
    <source>
        <dbReference type="EMBL" id="KKO01179.1"/>
    </source>
</evidence>